<evidence type="ECO:0000313" key="3">
    <source>
        <dbReference type="Proteomes" id="UP000502297"/>
    </source>
</evidence>
<dbReference type="KEGG" id="asha:G8E00_04335"/>
<evidence type="ECO:0000313" key="2">
    <source>
        <dbReference type="EMBL" id="QIO07424.1"/>
    </source>
</evidence>
<keyword evidence="2" id="KW-0449">Lipoprotein</keyword>
<protein>
    <submittedName>
        <fullName evidence="2">5'-nucleotidase, lipoprotein e(P4) family</fullName>
    </submittedName>
</protein>
<dbReference type="GO" id="GO:0009279">
    <property type="term" value="C:cell outer membrane"/>
    <property type="evidence" value="ECO:0007669"/>
    <property type="project" value="InterPro"/>
</dbReference>
<gene>
    <name evidence="2" type="ORF">G8E00_04335</name>
</gene>
<dbReference type="InterPro" id="IPR005519">
    <property type="entry name" value="Acid_phosphat_B-like"/>
</dbReference>
<sequence>MFFSLCMMGSLCVGPHTFAKSATNTLASCSTEVQQYAMSLKFQHRSAEVHALQLQAYNVAIARLKAILAEKPNAQNLAIVTDLDETVIDNTQVFVDDLKRCESYTNWKSWDTWEKSGKPELIPGSLAFLNFADANGVKIYYISDRSQKYRPYTTQMLKNLGLPQISDEQILLYGTSKEQRRQQVAKDHEIVLLIGDTLHDFSKAFSQDQSKQERLKAVLDNQDKFGEAFIVLPNVSYGPWSK</sequence>
<dbReference type="NCBIfam" id="TIGR01533">
    <property type="entry name" value="lipo_e_P4"/>
    <property type="match status" value="1"/>
</dbReference>
<proteinExistence type="predicted"/>
<reference evidence="2 3" key="1">
    <citation type="submission" date="2020-03" db="EMBL/GenBank/DDBJ databases">
        <authorList>
            <person name="Zhu W."/>
        </authorList>
    </citation>
    <scope>NUCLEOTIDE SEQUENCE [LARGE SCALE GENOMIC DNA]</scope>
    <source>
        <strain evidence="2 3">323-1</strain>
    </source>
</reference>
<keyword evidence="3" id="KW-1185">Reference proteome</keyword>
<keyword evidence="1" id="KW-0732">Signal</keyword>
<dbReference type="Gene3D" id="3.40.50.1000">
    <property type="entry name" value="HAD superfamily/HAD-like"/>
    <property type="match status" value="1"/>
</dbReference>
<dbReference type="InterPro" id="IPR006423">
    <property type="entry name" value="Lipo_e_P4"/>
</dbReference>
<evidence type="ECO:0000256" key="1">
    <source>
        <dbReference type="ARBA" id="ARBA00022729"/>
    </source>
</evidence>
<dbReference type="EMBL" id="CP049801">
    <property type="protein sequence ID" value="QIO07424.1"/>
    <property type="molecule type" value="Genomic_DNA"/>
</dbReference>
<dbReference type="InterPro" id="IPR023214">
    <property type="entry name" value="HAD_sf"/>
</dbReference>
<dbReference type="PANTHER" id="PTHR31284">
    <property type="entry name" value="ACID PHOSPHATASE-LIKE PROTEIN"/>
    <property type="match status" value="1"/>
</dbReference>
<dbReference type="SFLD" id="SFLDS00003">
    <property type="entry name" value="Haloacid_Dehalogenase"/>
    <property type="match status" value="1"/>
</dbReference>
<dbReference type="PANTHER" id="PTHR31284:SF10">
    <property type="entry name" value="ACID PHOSPHATASE-LIKE PROTEIN"/>
    <property type="match status" value="1"/>
</dbReference>
<dbReference type="InterPro" id="IPR036412">
    <property type="entry name" value="HAD-like_sf"/>
</dbReference>
<accession>A0A6G8RZY5</accession>
<dbReference type="AlphaFoldDB" id="A0A6G8RZY5"/>
<dbReference type="SUPFAM" id="SSF56784">
    <property type="entry name" value="HAD-like"/>
    <property type="match status" value="1"/>
</dbReference>
<dbReference type="PIRSF" id="PIRSF019271">
    <property type="entry name" value="Acid_Ptase_C"/>
    <property type="match status" value="1"/>
</dbReference>
<dbReference type="SFLD" id="SFLDG01125">
    <property type="entry name" value="C1.1:_Acid_Phosphatase_Like"/>
    <property type="match status" value="1"/>
</dbReference>
<organism evidence="2 3">
    <name type="scientific">Acinetobacter shaoyimingii</name>
    <dbReference type="NCBI Taxonomy" id="2715164"/>
    <lineage>
        <taxon>Bacteria</taxon>
        <taxon>Pseudomonadati</taxon>
        <taxon>Pseudomonadota</taxon>
        <taxon>Gammaproteobacteria</taxon>
        <taxon>Moraxellales</taxon>
        <taxon>Moraxellaceae</taxon>
        <taxon>Acinetobacter</taxon>
    </lineage>
</organism>
<dbReference type="Pfam" id="PF03767">
    <property type="entry name" value="Acid_phosphat_B"/>
    <property type="match status" value="1"/>
</dbReference>
<name>A0A6G8RZY5_9GAMM</name>
<dbReference type="Proteomes" id="UP000502297">
    <property type="component" value="Chromosome"/>
</dbReference>